<evidence type="ECO:0000256" key="1">
    <source>
        <dbReference type="SAM" id="MobiDB-lite"/>
    </source>
</evidence>
<protein>
    <submittedName>
        <fullName evidence="3">Flagellar hook-associated protein 2 C-terminus</fullName>
    </submittedName>
</protein>
<keyword evidence="3" id="KW-0282">Flagellum</keyword>
<evidence type="ECO:0000313" key="4">
    <source>
        <dbReference type="Proteomes" id="UP000095350"/>
    </source>
</evidence>
<dbReference type="InterPro" id="IPR010809">
    <property type="entry name" value="FliD_C"/>
</dbReference>
<organism evidence="3 4">
    <name type="scientific">Roseburia intestinalis</name>
    <dbReference type="NCBI Taxonomy" id="166486"/>
    <lineage>
        <taxon>Bacteria</taxon>
        <taxon>Bacillati</taxon>
        <taxon>Bacillota</taxon>
        <taxon>Clostridia</taxon>
        <taxon>Lachnospirales</taxon>
        <taxon>Lachnospiraceae</taxon>
        <taxon>Roseburia</taxon>
    </lineage>
</organism>
<name>A0A173RI37_9FIRM</name>
<accession>A0A173RI37</accession>
<feature type="compositionally biased region" description="Low complexity" evidence="1">
    <location>
        <begin position="74"/>
        <end position="83"/>
    </location>
</feature>
<dbReference type="STRING" id="166486.ERS852572_00389"/>
<dbReference type="GO" id="GO:0007155">
    <property type="term" value="P:cell adhesion"/>
    <property type="evidence" value="ECO:0007669"/>
    <property type="project" value="InterPro"/>
</dbReference>
<dbReference type="AlphaFoldDB" id="A0A173RI37"/>
<evidence type="ECO:0000313" key="3">
    <source>
        <dbReference type="EMBL" id="CUM77309.1"/>
    </source>
</evidence>
<dbReference type="Pfam" id="PF07195">
    <property type="entry name" value="FliD_C"/>
    <property type="match status" value="1"/>
</dbReference>
<dbReference type="GO" id="GO:0009288">
    <property type="term" value="C:bacterial-type flagellum"/>
    <property type="evidence" value="ECO:0007669"/>
    <property type="project" value="InterPro"/>
</dbReference>
<keyword evidence="3" id="KW-0966">Cell projection</keyword>
<dbReference type="Proteomes" id="UP000095350">
    <property type="component" value="Unassembled WGS sequence"/>
</dbReference>
<dbReference type="EMBL" id="CYXZ01000003">
    <property type="protein sequence ID" value="CUM77309.1"/>
    <property type="molecule type" value="Genomic_DNA"/>
</dbReference>
<dbReference type="PaxDb" id="166486-ERS852572_00389"/>
<feature type="region of interest" description="Disordered" evidence="1">
    <location>
        <begin position="66"/>
        <end position="86"/>
    </location>
</feature>
<feature type="domain" description="Flagellar hook-associated protein 2 C-terminal" evidence="2">
    <location>
        <begin position="159"/>
        <end position="254"/>
    </location>
</feature>
<keyword evidence="3" id="KW-0969">Cilium</keyword>
<gene>
    <name evidence="3" type="ORF">ERS852572_00389</name>
</gene>
<proteinExistence type="predicted"/>
<dbReference type="RefSeq" id="WP_015559893.1">
    <property type="nucleotide sequence ID" value="NZ_CABIYH010000003.1"/>
</dbReference>
<evidence type="ECO:0000259" key="2">
    <source>
        <dbReference type="Pfam" id="PF07195"/>
    </source>
</evidence>
<reference evidence="3 4" key="1">
    <citation type="submission" date="2015-09" db="EMBL/GenBank/DDBJ databases">
        <authorList>
            <consortium name="Pathogen Informatics"/>
        </authorList>
    </citation>
    <scope>NUCLEOTIDE SEQUENCE [LARGE SCALE GENOMIC DNA]</scope>
    <source>
        <strain evidence="3 4">2789STDY5834960</strain>
    </source>
</reference>
<sequence length="263" mass="28429">MATISGYNSYSMGVLFSGLNTTSSKNSLFSNSMSGSDILGINYSDWATIRSGSYFKLLNAYYGKGGQVSDSDDTTSSSTSTSKDSTRTLAVIESDAKSVEKSVAALQETGDKSLFNEVTKTDENGNKTTGYDTDAIYKAVKNFTDSYNSLIDEVGNSNTKSILRAGASMVNVTEANRKSLSDIGISIGADNKLTIDEEKFKKADMSKVKAMFADNSYYGTEVKRQAGRAESYAKSEAAKANTYQKSGSYTYNYRTGELYNSTI</sequence>